<dbReference type="Proteomes" id="UP000799302">
    <property type="component" value="Unassembled WGS sequence"/>
</dbReference>
<feature type="compositionally biased region" description="Basic and acidic residues" evidence="2">
    <location>
        <begin position="57"/>
        <end position="68"/>
    </location>
</feature>
<evidence type="ECO:0000256" key="2">
    <source>
        <dbReference type="SAM" id="MobiDB-lite"/>
    </source>
</evidence>
<organism evidence="3 4">
    <name type="scientific">Microthyrium microscopicum</name>
    <dbReference type="NCBI Taxonomy" id="703497"/>
    <lineage>
        <taxon>Eukaryota</taxon>
        <taxon>Fungi</taxon>
        <taxon>Dikarya</taxon>
        <taxon>Ascomycota</taxon>
        <taxon>Pezizomycotina</taxon>
        <taxon>Dothideomycetes</taxon>
        <taxon>Dothideomycetes incertae sedis</taxon>
        <taxon>Microthyriales</taxon>
        <taxon>Microthyriaceae</taxon>
        <taxon>Microthyrium</taxon>
    </lineage>
</organism>
<feature type="coiled-coil region" evidence="1">
    <location>
        <begin position="176"/>
        <end position="203"/>
    </location>
</feature>
<evidence type="ECO:0000256" key="1">
    <source>
        <dbReference type="SAM" id="Coils"/>
    </source>
</evidence>
<dbReference type="InterPro" id="IPR010684">
    <property type="entry name" value="RNA_pol_II_trans_fac_SIII_A"/>
</dbReference>
<name>A0A6A6TYT1_9PEZI</name>
<dbReference type="Gene3D" id="6.10.250.3180">
    <property type="match status" value="1"/>
</dbReference>
<keyword evidence="4" id="KW-1185">Reference proteome</keyword>
<reference evidence="3" key="1">
    <citation type="journal article" date="2020" name="Stud. Mycol.">
        <title>101 Dothideomycetes genomes: a test case for predicting lifestyles and emergence of pathogens.</title>
        <authorList>
            <person name="Haridas S."/>
            <person name="Albert R."/>
            <person name="Binder M."/>
            <person name="Bloem J."/>
            <person name="Labutti K."/>
            <person name="Salamov A."/>
            <person name="Andreopoulos B."/>
            <person name="Baker S."/>
            <person name="Barry K."/>
            <person name="Bills G."/>
            <person name="Bluhm B."/>
            <person name="Cannon C."/>
            <person name="Castanera R."/>
            <person name="Culley D."/>
            <person name="Daum C."/>
            <person name="Ezra D."/>
            <person name="Gonzalez J."/>
            <person name="Henrissat B."/>
            <person name="Kuo A."/>
            <person name="Liang C."/>
            <person name="Lipzen A."/>
            <person name="Lutzoni F."/>
            <person name="Magnuson J."/>
            <person name="Mondo S."/>
            <person name="Nolan M."/>
            <person name="Ohm R."/>
            <person name="Pangilinan J."/>
            <person name="Park H.-J."/>
            <person name="Ramirez L."/>
            <person name="Alfaro M."/>
            <person name="Sun H."/>
            <person name="Tritt A."/>
            <person name="Yoshinaga Y."/>
            <person name="Zwiers L.-H."/>
            <person name="Turgeon B."/>
            <person name="Goodwin S."/>
            <person name="Spatafora J."/>
            <person name="Crous P."/>
            <person name="Grigoriev I."/>
        </authorList>
    </citation>
    <scope>NUCLEOTIDE SEQUENCE</scope>
    <source>
        <strain evidence="3">CBS 115976</strain>
    </source>
</reference>
<dbReference type="GO" id="GO:0006368">
    <property type="term" value="P:transcription elongation by RNA polymerase II"/>
    <property type="evidence" value="ECO:0007669"/>
    <property type="project" value="InterPro"/>
</dbReference>
<dbReference type="OrthoDB" id="21513at2759"/>
<evidence type="ECO:0008006" key="5">
    <source>
        <dbReference type="Google" id="ProtNLM"/>
    </source>
</evidence>
<protein>
    <recommendedName>
        <fullName evidence="5">Elongin-A</fullName>
    </recommendedName>
</protein>
<evidence type="ECO:0000313" key="4">
    <source>
        <dbReference type="Proteomes" id="UP000799302"/>
    </source>
</evidence>
<dbReference type="GO" id="GO:0070449">
    <property type="term" value="C:elongin complex"/>
    <property type="evidence" value="ECO:0007669"/>
    <property type="project" value="InterPro"/>
</dbReference>
<evidence type="ECO:0000313" key="3">
    <source>
        <dbReference type="EMBL" id="KAF2664481.1"/>
    </source>
</evidence>
<feature type="region of interest" description="Disordered" evidence="2">
    <location>
        <begin position="275"/>
        <end position="308"/>
    </location>
</feature>
<proteinExistence type="predicted"/>
<feature type="compositionally biased region" description="Acidic residues" evidence="2">
    <location>
        <begin position="35"/>
        <end position="44"/>
    </location>
</feature>
<dbReference type="AlphaFoldDB" id="A0A6A6TYT1"/>
<feature type="region of interest" description="Disordered" evidence="2">
    <location>
        <begin position="1"/>
        <end position="68"/>
    </location>
</feature>
<gene>
    <name evidence="3" type="ORF">BT63DRAFT_90485</name>
</gene>
<dbReference type="EMBL" id="MU004242">
    <property type="protein sequence ID" value="KAF2664481.1"/>
    <property type="molecule type" value="Genomic_DNA"/>
</dbReference>
<keyword evidence="1" id="KW-0175">Coiled coil</keyword>
<accession>A0A6A6TYT1</accession>
<dbReference type="Pfam" id="PF06881">
    <property type="entry name" value="Elongin_A"/>
    <property type="match status" value="1"/>
</dbReference>
<sequence length="400" mass="44252">MSSTRQIPSIFGYPEDADSVSNSTSASPEAHDPVDDLFETDESMDNLFKEPAQAKSRAADSRPVKDVATKTPTGARKLTDLAYATLKKNVHLLWEAPAMPENMLLPLCRLVTSADQLESLEKSNPLLQGQLGDCWLKFMKRDILGWYKMLVAVQKDKSKKLTEADIAFNATHRTYRRLQQRMVHEEEKAIKQLQAARVKEEAARDAKQTRVVAIPLKKGRLAGKYAGVSDGLGQSQSADGSLRFAGGSRTKANTGKGALLKMQRQCNEERLQRRGPLATPLHLRKPAAQAAPKPDARFSPPQTSYTPRKERTGVAYSEANTRPVPTPKIAPSTKIEPQQTAVKRKADDADLEAAILAKRNRVGVFEDKTGPYAGMRVRRLAARKPPQVLIMKKPTPKRVV</sequence>
<feature type="region of interest" description="Disordered" evidence="2">
    <location>
        <begin position="230"/>
        <end position="255"/>
    </location>
</feature>